<reference evidence="3 4" key="1">
    <citation type="submission" date="2020-02" db="EMBL/GenBank/DDBJ databases">
        <authorList>
            <person name="Ferguson B K."/>
        </authorList>
    </citation>
    <scope>NUCLEOTIDE SEQUENCE [LARGE SCALE GENOMIC DNA]</scope>
</reference>
<keyword evidence="2" id="KW-0812">Transmembrane</keyword>
<organism evidence="3 4">
    <name type="scientific">Nesidiocoris tenuis</name>
    <dbReference type="NCBI Taxonomy" id="355587"/>
    <lineage>
        <taxon>Eukaryota</taxon>
        <taxon>Metazoa</taxon>
        <taxon>Ecdysozoa</taxon>
        <taxon>Arthropoda</taxon>
        <taxon>Hexapoda</taxon>
        <taxon>Insecta</taxon>
        <taxon>Pterygota</taxon>
        <taxon>Neoptera</taxon>
        <taxon>Paraneoptera</taxon>
        <taxon>Hemiptera</taxon>
        <taxon>Heteroptera</taxon>
        <taxon>Panheteroptera</taxon>
        <taxon>Cimicomorpha</taxon>
        <taxon>Miridae</taxon>
        <taxon>Dicyphina</taxon>
        <taxon>Nesidiocoris</taxon>
    </lineage>
</organism>
<sequence length="416" mass="46328">MFYLKRSQNMIKFCHTSSFLIMEVLCVIYAPLATIEDRSISRRTVFSLTKSVQPFGSNGFSKNRLQTDLSPVGRESRWAARAGGPRVRLRTARKAVENGNVTAPRTTVAARLDQSVTSLRTTKKHSLKKASTDPCDNNKIRPTTPQGLTRTQNSSIRAVPLSDIGDTFGDNVQRRSPAGARRCHPLRPQVRNDRQNEFAERRGNGNALHYQGQSENSKWKYCDRPKIENRNGASEKTFSYTHLLRITSRTSVLDLNFNGWIPTSYELNARTFEQENATKGAYQIGVSVDVSGSAGGGYIQIFVSTAGPASLLRPTANLTLINRRHKGQISARWPPRSNSSDSSRTMEERWYVQTSIPIIKLSNSHETLRCLGPSNHARTAGASAAENDIPARIQVFPKLSVSHFRVDTELGTADHQ</sequence>
<evidence type="ECO:0000256" key="2">
    <source>
        <dbReference type="SAM" id="Phobius"/>
    </source>
</evidence>
<name>A0A6H5HH96_9HEMI</name>
<keyword evidence="2" id="KW-1133">Transmembrane helix</keyword>
<keyword evidence="2" id="KW-0472">Membrane</keyword>
<dbReference type="Proteomes" id="UP000479000">
    <property type="component" value="Unassembled WGS sequence"/>
</dbReference>
<evidence type="ECO:0000313" key="3">
    <source>
        <dbReference type="EMBL" id="CAB0016586.1"/>
    </source>
</evidence>
<feature type="transmembrane region" description="Helical" evidence="2">
    <location>
        <begin position="12"/>
        <end position="32"/>
    </location>
</feature>
<feature type="region of interest" description="Disordered" evidence="1">
    <location>
        <begin position="119"/>
        <end position="196"/>
    </location>
</feature>
<keyword evidence="4" id="KW-1185">Reference proteome</keyword>
<feature type="compositionally biased region" description="Polar residues" evidence="1">
    <location>
        <begin position="140"/>
        <end position="156"/>
    </location>
</feature>
<protein>
    <submittedName>
        <fullName evidence="3">Uncharacterized protein</fullName>
    </submittedName>
</protein>
<accession>A0A6H5HH96</accession>
<evidence type="ECO:0000313" key="4">
    <source>
        <dbReference type="Proteomes" id="UP000479000"/>
    </source>
</evidence>
<proteinExistence type="predicted"/>
<evidence type="ECO:0000256" key="1">
    <source>
        <dbReference type="SAM" id="MobiDB-lite"/>
    </source>
</evidence>
<dbReference type="AlphaFoldDB" id="A0A6H5HH96"/>
<dbReference type="EMBL" id="CADCXU010030473">
    <property type="protein sequence ID" value="CAB0016586.1"/>
    <property type="molecule type" value="Genomic_DNA"/>
</dbReference>
<gene>
    <name evidence="3" type="ORF">NTEN_LOCUS20749</name>
</gene>